<dbReference type="GO" id="GO:0007004">
    <property type="term" value="P:telomere maintenance via telomerase"/>
    <property type="evidence" value="ECO:0007669"/>
    <property type="project" value="TreeGrafter"/>
</dbReference>
<evidence type="ECO:0000256" key="15">
    <source>
        <dbReference type="ARBA" id="ARBA00023204"/>
    </source>
</evidence>
<dbReference type="OrthoDB" id="18797at2759"/>
<evidence type="ECO:0000256" key="1">
    <source>
        <dbReference type="ARBA" id="ARBA00001947"/>
    </source>
</evidence>
<dbReference type="FunFam" id="3.40.50.300:FF:000593">
    <property type="entry name" value="DNA repair protein RAD50"/>
    <property type="match status" value="1"/>
</dbReference>
<comment type="catalytic activity">
    <reaction evidence="18">
        <text>ATP + H2O = ADP + phosphate + H(+)</text>
        <dbReference type="Rhea" id="RHEA:13065"/>
        <dbReference type="ChEBI" id="CHEBI:15377"/>
        <dbReference type="ChEBI" id="CHEBI:15378"/>
        <dbReference type="ChEBI" id="CHEBI:30616"/>
        <dbReference type="ChEBI" id="CHEBI:43474"/>
        <dbReference type="ChEBI" id="CHEBI:456216"/>
    </reaction>
</comment>
<comment type="subcellular location">
    <subcellularLocation>
        <location evidence="3">Chromosome</location>
    </subcellularLocation>
    <subcellularLocation>
        <location evidence="2">Nucleus</location>
    </subcellularLocation>
</comment>
<dbReference type="PROSITE" id="PS51131">
    <property type="entry name" value="ZN_HOOK"/>
    <property type="match status" value="1"/>
</dbReference>
<dbReference type="GO" id="GO:0005524">
    <property type="term" value="F:ATP binding"/>
    <property type="evidence" value="ECO:0007669"/>
    <property type="project" value="UniProtKB-KW"/>
</dbReference>
<keyword evidence="17" id="KW-0469">Meiosis</keyword>
<dbReference type="EMBL" id="JAEUBF010000159">
    <property type="protein sequence ID" value="KAH3680121.1"/>
    <property type="molecule type" value="Genomic_DNA"/>
</dbReference>
<dbReference type="GO" id="GO:0007127">
    <property type="term" value="P:meiosis I"/>
    <property type="evidence" value="ECO:0007669"/>
    <property type="project" value="UniProtKB-ARBA"/>
</dbReference>
<feature type="coiled-coil region" evidence="20">
    <location>
        <begin position="392"/>
        <end position="454"/>
    </location>
</feature>
<dbReference type="Proteomes" id="UP000769528">
    <property type="component" value="Unassembled WGS sequence"/>
</dbReference>
<protein>
    <recommendedName>
        <fullName evidence="5">DNA repair protein RAD50</fullName>
    </recommendedName>
</protein>
<evidence type="ECO:0000256" key="6">
    <source>
        <dbReference type="ARBA" id="ARBA00022454"/>
    </source>
</evidence>
<dbReference type="Pfam" id="PF13558">
    <property type="entry name" value="SbcC_Walker_B"/>
    <property type="match status" value="1"/>
</dbReference>
<keyword evidence="11 19" id="KW-0862">Zinc</keyword>
<keyword evidence="12" id="KW-0067">ATP-binding</keyword>
<dbReference type="Pfam" id="PF13476">
    <property type="entry name" value="AAA_23"/>
    <property type="match status" value="1"/>
</dbReference>
<evidence type="ECO:0000256" key="16">
    <source>
        <dbReference type="ARBA" id="ARBA00023242"/>
    </source>
</evidence>
<keyword evidence="15" id="KW-0234">DNA repair</keyword>
<dbReference type="InterPro" id="IPR004584">
    <property type="entry name" value="Rad50_eukaryotes"/>
</dbReference>
<feature type="coiled-coil region" evidence="20">
    <location>
        <begin position="1055"/>
        <end position="1089"/>
    </location>
</feature>
<dbReference type="GO" id="GO:0003691">
    <property type="term" value="F:double-stranded telomeric DNA binding"/>
    <property type="evidence" value="ECO:0007669"/>
    <property type="project" value="TreeGrafter"/>
</dbReference>
<evidence type="ECO:0000256" key="8">
    <source>
        <dbReference type="ARBA" id="ARBA00022741"/>
    </source>
</evidence>
<accession>A0A9P8TIZ6</accession>
<dbReference type="FunFam" id="3.40.50.300:FF:001195">
    <property type="entry name" value="DNA repair protein rad50"/>
    <property type="match status" value="1"/>
</dbReference>
<keyword evidence="16" id="KW-0539">Nucleus</keyword>
<dbReference type="InterPro" id="IPR027417">
    <property type="entry name" value="P-loop_NTPase"/>
</dbReference>
<dbReference type="Gene3D" id="3.40.50.300">
    <property type="entry name" value="P-loop containing nucleotide triphosphate hydrolases"/>
    <property type="match status" value="2"/>
</dbReference>
<dbReference type="Pfam" id="PF04423">
    <property type="entry name" value="Rad50_zn_hook"/>
    <property type="match status" value="1"/>
</dbReference>
<dbReference type="GO" id="GO:0000725">
    <property type="term" value="P:recombinational repair"/>
    <property type="evidence" value="ECO:0007669"/>
    <property type="project" value="UniProtKB-ARBA"/>
</dbReference>
<dbReference type="GO" id="GO:0051880">
    <property type="term" value="F:G-quadruplex DNA binding"/>
    <property type="evidence" value="ECO:0007669"/>
    <property type="project" value="TreeGrafter"/>
</dbReference>
<evidence type="ECO:0000313" key="22">
    <source>
        <dbReference type="EMBL" id="KAH3680121.1"/>
    </source>
</evidence>
<evidence type="ECO:0000256" key="7">
    <source>
        <dbReference type="ARBA" id="ARBA00022723"/>
    </source>
</evidence>
<dbReference type="GO" id="GO:0046872">
    <property type="term" value="F:metal ion binding"/>
    <property type="evidence" value="ECO:0007669"/>
    <property type="project" value="UniProtKB-UniRule"/>
</dbReference>
<dbReference type="NCBIfam" id="TIGR00606">
    <property type="entry name" value="rad50"/>
    <property type="match status" value="1"/>
</dbReference>
<evidence type="ECO:0000256" key="20">
    <source>
        <dbReference type="SAM" id="Coils"/>
    </source>
</evidence>
<keyword evidence="8" id="KW-0547">Nucleotide-binding</keyword>
<dbReference type="PANTHER" id="PTHR18867">
    <property type="entry name" value="RAD50"/>
    <property type="match status" value="1"/>
</dbReference>
<keyword evidence="13" id="KW-0460">Magnesium</keyword>
<evidence type="ECO:0000256" key="4">
    <source>
        <dbReference type="ARBA" id="ARBA00009439"/>
    </source>
</evidence>
<feature type="binding site" evidence="19">
    <location>
        <position position="671"/>
    </location>
    <ligand>
        <name>Zn(2+)</name>
        <dbReference type="ChEBI" id="CHEBI:29105"/>
    </ligand>
</feature>
<dbReference type="GO" id="GO:0030870">
    <property type="term" value="C:Mre11 complex"/>
    <property type="evidence" value="ECO:0007669"/>
    <property type="project" value="InterPro"/>
</dbReference>
<evidence type="ECO:0000256" key="9">
    <source>
        <dbReference type="ARBA" id="ARBA00022763"/>
    </source>
</evidence>
<keyword evidence="6" id="KW-0158">Chromosome</keyword>
<reference evidence="22" key="1">
    <citation type="journal article" date="2021" name="Open Biol.">
        <title>Shared evolutionary footprints suggest mitochondrial oxidative damage underlies multiple complex I losses in fungi.</title>
        <authorList>
            <person name="Schikora-Tamarit M.A."/>
            <person name="Marcet-Houben M."/>
            <person name="Nosek J."/>
            <person name="Gabaldon T."/>
        </authorList>
    </citation>
    <scope>NUCLEOTIDE SEQUENCE</scope>
    <source>
        <strain evidence="22">CBS6341</strain>
    </source>
</reference>
<evidence type="ECO:0000256" key="19">
    <source>
        <dbReference type="PROSITE-ProRule" id="PRU00471"/>
    </source>
</evidence>
<dbReference type="SUPFAM" id="SSF52540">
    <property type="entry name" value="P-loop containing nucleoside triphosphate hydrolases"/>
    <property type="match status" value="1"/>
</dbReference>
<dbReference type="GO" id="GO:0000722">
    <property type="term" value="P:telomere maintenance via recombination"/>
    <property type="evidence" value="ECO:0007669"/>
    <property type="project" value="TreeGrafter"/>
</dbReference>
<feature type="coiled-coil region" evidence="20">
    <location>
        <begin position="978"/>
        <end position="1028"/>
    </location>
</feature>
<dbReference type="GO" id="GO:0070192">
    <property type="term" value="P:chromosome organization involved in meiotic cell cycle"/>
    <property type="evidence" value="ECO:0007669"/>
    <property type="project" value="TreeGrafter"/>
</dbReference>
<keyword evidence="14 20" id="KW-0175">Coiled coil</keyword>
<sequence length="1289" mass="148733">MRLCHRYTNPYDAETIEFGKPLTLIVGSNGVGKTTVIECLKYATTGDLPPNSKGGAFVHDPHMMDDKVVKAEVKLAFRSVAGDSMICTRTMQMSLKKTTATFKSLEGQLLMKRGDIRTTISTKCSELDDQVPLALGVPRAILDYVIFCHQEESLWPLSEPSILKKRFDDIFQASQFTKALDQIKATRKDMATEIKLLEQSVGHLKQDKDRAERTEDKLQTSEKRIQQYQIETDILREELADVTKHSDDLFKSNQEFQEVLSSLERMKNSERSLIDQIVRLQDGTNLLPDTVEELGYKIANFQGLILVATDELQSLKDTLLEGQSRLKYLRKEQNDLINREGLLKAQENVYHDNLKSRYDSAMEISVKLGISFREDDYESVESSLANLVETHQSQLEKRRREARGEESAMEQKLRAISETKLKETQHKEYLLEDIKDSESQLEEIQSKIKGLTINEGNLEYEKTLLSDLESKLKLFRERHPVELLVNQIKDENIKVSAAEAEIESLSKDISQIHHQSESHAKVSLLLEEIKHKENVVSRLLENHKELLHEYEIDLEKPINSLNQLTSSKLSLFNNSNRDYTLLQKKLSELSSTVSYKKDTARQLKAESERTLAMIQGELEEGDQIDDYEEIIQGADDDYKLALENLKMRSTTLDFNRKALEFAENENNCYLCRRDFEKGPILTLFIKELKTKTSGENEKVLKQQLKDAKEYLDKIRSLAPDIKNVQATNLKLSTLVKELSIDEKKVNELQNLNDQAKVQVDNFKSELDALEALKNPINEITRIQNDVKSLRAQVEEKQQILASFGLPSNTLEELQDLQIDKTEQLKSLRKNINFLLEEKDFKQREHVILEGNVKDKRLNISNMERSLIERENMLDSARDLSSKISKLKEDIFKSDEIIEEVTSEYATLKSKLTQIALSNKESMEKEEISLSNERNLYNTFHGYNNQIKKFIDEDSEVLEKVRISIQDANESIGLLESDISSITEKISKQQSRLQDTSNEERNLKNNMDILHLQSELDALQRSIEETDVRKATESRNRYVEESEKLSVRHSKISAELAGKMGEMRQIDDQIRQLKKELETDYKDIKELYRKEWVKHQVKSIHYEDLNTYAKALDSAIMNYHSVKMKEINRIIDELWKTTYKGTDVDTIRIESEPNSTNRVNRSYNYRVVMVKQNVKLDMRGRCSAGQKVLASIIIRLALSECFGTNCGVIALDEPTTNLDSDNIESLAKSLSSIIELRRRQNNFQLIVITHDEKFLTAMQASKYTSHFYRIKRDQSQKSLIEWVDINKVVE</sequence>
<evidence type="ECO:0000256" key="13">
    <source>
        <dbReference type="ARBA" id="ARBA00022842"/>
    </source>
</evidence>
<dbReference type="PANTHER" id="PTHR18867:SF12">
    <property type="entry name" value="DNA REPAIR PROTEIN RAD50"/>
    <property type="match status" value="1"/>
</dbReference>
<feature type="coiled-coil region" evidence="20">
    <location>
        <begin position="481"/>
        <end position="549"/>
    </location>
</feature>
<comment type="similarity">
    <text evidence="4">Belongs to the SMC family. RAD50 subfamily.</text>
</comment>
<evidence type="ECO:0000256" key="14">
    <source>
        <dbReference type="ARBA" id="ARBA00023054"/>
    </source>
</evidence>
<gene>
    <name evidence="22" type="ORF">WICMUC_000522</name>
</gene>
<dbReference type="InterPro" id="IPR013134">
    <property type="entry name" value="Zn_hook_RAD50"/>
</dbReference>
<feature type="coiled-coil region" evidence="20">
    <location>
        <begin position="180"/>
        <end position="245"/>
    </location>
</feature>
<name>A0A9P8TIZ6_9ASCO</name>
<reference evidence="22" key="2">
    <citation type="submission" date="2021-01" db="EMBL/GenBank/DDBJ databases">
        <authorList>
            <person name="Schikora-Tamarit M.A."/>
        </authorList>
    </citation>
    <scope>NUCLEOTIDE SEQUENCE</scope>
    <source>
        <strain evidence="22">CBS6341</strain>
    </source>
</reference>
<proteinExistence type="inferred from homology"/>
<dbReference type="GO" id="GO:0043047">
    <property type="term" value="F:single-stranded telomeric DNA binding"/>
    <property type="evidence" value="ECO:0007669"/>
    <property type="project" value="TreeGrafter"/>
</dbReference>
<comment type="caution">
    <text evidence="22">The sequence shown here is derived from an EMBL/GenBank/DDBJ whole genome shotgun (WGS) entry which is preliminary data.</text>
</comment>
<dbReference type="GO" id="GO:0016887">
    <property type="term" value="F:ATP hydrolysis activity"/>
    <property type="evidence" value="ECO:0007669"/>
    <property type="project" value="InterPro"/>
</dbReference>
<comment type="cofactor">
    <cofactor evidence="1">
        <name>Zn(2+)</name>
        <dbReference type="ChEBI" id="CHEBI:29105"/>
    </cofactor>
</comment>
<dbReference type="GO" id="GO:0000794">
    <property type="term" value="C:condensed nuclear chromosome"/>
    <property type="evidence" value="ECO:0007669"/>
    <property type="project" value="TreeGrafter"/>
</dbReference>
<keyword evidence="10" id="KW-0378">Hydrolase</keyword>
<evidence type="ECO:0000256" key="5">
    <source>
        <dbReference type="ARBA" id="ARBA00017893"/>
    </source>
</evidence>
<evidence type="ECO:0000256" key="3">
    <source>
        <dbReference type="ARBA" id="ARBA00004286"/>
    </source>
</evidence>
<evidence type="ECO:0000313" key="23">
    <source>
        <dbReference type="Proteomes" id="UP000769528"/>
    </source>
</evidence>
<evidence type="ECO:0000256" key="10">
    <source>
        <dbReference type="ARBA" id="ARBA00022801"/>
    </source>
</evidence>
<keyword evidence="23" id="KW-1185">Reference proteome</keyword>
<feature type="coiled-coil region" evidence="20">
    <location>
        <begin position="738"/>
        <end position="844"/>
    </location>
</feature>
<evidence type="ECO:0000256" key="18">
    <source>
        <dbReference type="ARBA" id="ARBA00049360"/>
    </source>
</evidence>
<dbReference type="GO" id="GO:0006303">
    <property type="term" value="P:double-strand break repair via nonhomologous end joining"/>
    <property type="evidence" value="ECO:0007669"/>
    <property type="project" value="UniProtKB-ARBA"/>
</dbReference>
<feature type="domain" description="Zinc-hook" evidence="21">
    <location>
        <begin position="621"/>
        <end position="722"/>
    </location>
</feature>
<organism evidence="22 23">
    <name type="scientific">Wickerhamomyces mucosus</name>
    <dbReference type="NCBI Taxonomy" id="1378264"/>
    <lineage>
        <taxon>Eukaryota</taxon>
        <taxon>Fungi</taxon>
        <taxon>Dikarya</taxon>
        <taxon>Ascomycota</taxon>
        <taxon>Saccharomycotina</taxon>
        <taxon>Saccharomycetes</taxon>
        <taxon>Phaffomycetales</taxon>
        <taxon>Wickerhamomycetaceae</taxon>
        <taxon>Wickerhamomyces</taxon>
    </lineage>
</organism>
<evidence type="ECO:0000256" key="2">
    <source>
        <dbReference type="ARBA" id="ARBA00004123"/>
    </source>
</evidence>
<keyword evidence="9" id="KW-0227">DNA damage</keyword>
<keyword evidence="7 19" id="KW-0479">Metal-binding</keyword>
<evidence type="ECO:0000256" key="11">
    <source>
        <dbReference type="ARBA" id="ARBA00022833"/>
    </source>
</evidence>
<dbReference type="InterPro" id="IPR038729">
    <property type="entry name" value="Rad50/SbcC_AAA"/>
</dbReference>
<feature type="binding site" evidence="19">
    <location>
        <position position="668"/>
    </location>
    <ligand>
        <name>Zn(2+)</name>
        <dbReference type="ChEBI" id="CHEBI:29105"/>
    </ligand>
</feature>
<evidence type="ECO:0000256" key="17">
    <source>
        <dbReference type="ARBA" id="ARBA00023254"/>
    </source>
</evidence>
<evidence type="ECO:0000259" key="21">
    <source>
        <dbReference type="PROSITE" id="PS51131"/>
    </source>
</evidence>
<evidence type="ECO:0000256" key="12">
    <source>
        <dbReference type="ARBA" id="ARBA00022840"/>
    </source>
</evidence>